<protein>
    <submittedName>
        <fullName evidence="4">PPE domain-containing protein</fullName>
    </submittedName>
</protein>
<evidence type="ECO:0000313" key="4">
    <source>
        <dbReference type="EMBL" id="NKY54018.1"/>
    </source>
</evidence>
<organism evidence="4 5">
    <name type="scientific">Nocardia vermiculata</name>
    <dbReference type="NCBI Taxonomy" id="257274"/>
    <lineage>
        <taxon>Bacteria</taxon>
        <taxon>Bacillati</taxon>
        <taxon>Actinomycetota</taxon>
        <taxon>Actinomycetes</taxon>
        <taxon>Mycobacteriales</taxon>
        <taxon>Nocardiaceae</taxon>
        <taxon>Nocardia</taxon>
    </lineage>
</organism>
<comment type="caution">
    <text evidence="4">The sequence shown here is derived from an EMBL/GenBank/DDBJ whole genome shotgun (WGS) entry which is preliminary data.</text>
</comment>
<dbReference type="EMBL" id="JAAXOP010000023">
    <property type="protein sequence ID" value="NKY54018.1"/>
    <property type="molecule type" value="Genomic_DNA"/>
</dbReference>
<sequence>MAMNVDPAELVSAAAALADMARTTGGGLPKSWVVPAGADPISAQAVPQLNAGAQDLYNGVLGTLNEVHRTAHNIGAAAVDYTLADDEGGREVAGSGADLESNPVAELPPHTARSAPRFTLPAVGAEVDPLTFAKQLHTGPGPGGAARFAEKVRTFLSTTHTDAVTGLDRAAQTMQHWTPVGSQAALELTERRGWLDELGSALGRLADGAENYSNAFTAAKAKHPTPQEIIAARKELVAAMRSKNELGVQDALAKTQEQNARSAQTVSDYSIAVGSETPSESGKSGESEAGAAQSGSNGNEMNMLAQMLPSLLSSLMQGGMMSQMGDSTDALTGLDDSEYGYDYGGYEDYGAGGYGGGSAMPIGDITSGIGAGGDVPAVSVGAMPTVASASTSSTAGSNAPNLPRASVIEPLSSSASSAARGMHPGGGMPYMPMAPGMGGAGGGNNERNRVVAWHPDRLMYVDDTPHTEQVIGEKPTIAPSVTPPTPSPANQTPSRSGGSA</sequence>
<feature type="region of interest" description="Disordered" evidence="2">
    <location>
        <begin position="472"/>
        <end position="500"/>
    </location>
</feature>
<feature type="compositionally biased region" description="Polar residues" evidence="2">
    <location>
        <begin position="490"/>
        <end position="500"/>
    </location>
</feature>
<feature type="region of interest" description="Disordered" evidence="2">
    <location>
        <begin position="257"/>
        <end position="299"/>
    </location>
</feature>
<evidence type="ECO:0000259" key="3">
    <source>
        <dbReference type="Pfam" id="PF00823"/>
    </source>
</evidence>
<reference evidence="4 5" key="1">
    <citation type="submission" date="2020-04" db="EMBL/GenBank/DDBJ databases">
        <title>MicrobeNet Type strains.</title>
        <authorList>
            <person name="Nicholson A.C."/>
        </authorList>
    </citation>
    <scope>NUCLEOTIDE SEQUENCE [LARGE SCALE GENOMIC DNA]</scope>
    <source>
        <strain evidence="4 5">JCM 12354</strain>
    </source>
</reference>
<evidence type="ECO:0000256" key="1">
    <source>
        <dbReference type="ARBA" id="ARBA00010652"/>
    </source>
</evidence>
<name>A0A846Y9W5_9NOCA</name>
<dbReference type="Gene3D" id="1.20.1260.20">
    <property type="entry name" value="PPE superfamily"/>
    <property type="match status" value="1"/>
</dbReference>
<dbReference type="AlphaFoldDB" id="A0A846Y9W5"/>
<dbReference type="InterPro" id="IPR038332">
    <property type="entry name" value="PPE_sf"/>
</dbReference>
<dbReference type="InterPro" id="IPR000030">
    <property type="entry name" value="PPE_dom"/>
</dbReference>
<dbReference type="SUPFAM" id="SSF140459">
    <property type="entry name" value="PE/PPE dimer-like"/>
    <property type="match status" value="1"/>
</dbReference>
<gene>
    <name evidence="4" type="ORF">HGA08_27875</name>
</gene>
<feature type="domain" description="PPE" evidence="3">
    <location>
        <begin position="134"/>
        <end position="259"/>
    </location>
</feature>
<dbReference type="Pfam" id="PF00823">
    <property type="entry name" value="PPE"/>
    <property type="match status" value="1"/>
</dbReference>
<comment type="similarity">
    <text evidence="1">Belongs to the mycobacterial PPE family.</text>
</comment>
<feature type="compositionally biased region" description="Low complexity" evidence="2">
    <location>
        <begin position="274"/>
        <end position="299"/>
    </location>
</feature>
<feature type="compositionally biased region" description="Polar residues" evidence="2">
    <location>
        <begin position="257"/>
        <end position="268"/>
    </location>
</feature>
<evidence type="ECO:0000313" key="5">
    <source>
        <dbReference type="Proteomes" id="UP000565711"/>
    </source>
</evidence>
<dbReference type="Proteomes" id="UP000565711">
    <property type="component" value="Unassembled WGS sequence"/>
</dbReference>
<keyword evidence="5" id="KW-1185">Reference proteome</keyword>
<evidence type="ECO:0000256" key="2">
    <source>
        <dbReference type="SAM" id="MobiDB-lite"/>
    </source>
</evidence>
<proteinExistence type="inferred from homology"/>
<accession>A0A846Y9W5</accession>